<evidence type="ECO:0000256" key="2">
    <source>
        <dbReference type="ARBA" id="ARBA00022630"/>
    </source>
</evidence>
<dbReference type="Gene3D" id="2.30.110.10">
    <property type="entry name" value="Electron Transport, Fmn-binding Protein, Chain A"/>
    <property type="match status" value="1"/>
</dbReference>
<dbReference type="AlphaFoldDB" id="A0A6A4ZX13"/>
<dbReference type="PANTHER" id="PTHR33798:SF5">
    <property type="entry name" value="FLAVIN REDUCTASE LIKE DOMAIN-CONTAINING PROTEIN"/>
    <property type="match status" value="1"/>
</dbReference>
<sequence>MISNEISNVQPVMLWVKPATSWRRRALNHARPAAAAKDMSTSSNVKHYDTKDIDSRLAYQLLVGTVVPRPIAWISTLSAAGVSNLAPYSFFTVASTYPPVLSVTQVNPRVGADKDTLSNLRQTKECQVNLVTHDLVGIMNASCANYPHDVSEFEAVGIDSVPGTLVRAPGVAAALVRMECTLRDVVAIGNSSVMYLDVVRFAVRDAVARDGRPVDDARFVGVGKLGGDGYTKTTDRFDLPRPQL</sequence>
<dbReference type="EMBL" id="VJMI01016761">
    <property type="protein sequence ID" value="KAF0716936.1"/>
    <property type="molecule type" value="Genomic_DNA"/>
</dbReference>
<evidence type="ECO:0000259" key="5">
    <source>
        <dbReference type="SMART" id="SM00903"/>
    </source>
</evidence>
<dbReference type="PANTHER" id="PTHR33798">
    <property type="entry name" value="FLAVOPROTEIN OXYGENASE"/>
    <property type="match status" value="1"/>
</dbReference>
<evidence type="ECO:0000256" key="4">
    <source>
        <dbReference type="ARBA" id="ARBA00038054"/>
    </source>
</evidence>
<dbReference type="GO" id="GO:0010181">
    <property type="term" value="F:FMN binding"/>
    <property type="evidence" value="ECO:0007669"/>
    <property type="project" value="InterPro"/>
</dbReference>
<keyword evidence="3" id="KW-0288">FMN</keyword>
<accession>A0A6A4ZX13</accession>
<feature type="domain" description="Flavin reductase like" evidence="5">
    <location>
        <begin position="64"/>
        <end position="223"/>
    </location>
</feature>
<keyword evidence="2" id="KW-0285">Flavoprotein</keyword>
<proteinExistence type="inferred from homology"/>
<evidence type="ECO:0000256" key="3">
    <source>
        <dbReference type="ARBA" id="ARBA00022643"/>
    </source>
</evidence>
<organism evidence="6 7">
    <name type="scientific">Aphanomyces astaci</name>
    <name type="common">Crayfish plague agent</name>
    <dbReference type="NCBI Taxonomy" id="112090"/>
    <lineage>
        <taxon>Eukaryota</taxon>
        <taxon>Sar</taxon>
        <taxon>Stramenopiles</taxon>
        <taxon>Oomycota</taxon>
        <taxon>Saprolegniomycetes</taxon>
        <taxon>Saprolegniales</taxon>
        <taxon>Verrucalvaceae</taxon>
        <taxon>Aphanomyces</taxon>
    </lineage>
</organism>
<comment type="caution">
    <text evidence="6">The sequence shown here is derived from an EMBL/GenBank/DDBJ whole genome shotgun (WGS) entry which is preliminary data.</text>
</comment>
<name>A0A6A4ZX13_APHAT</name>
<comment type="similarity">
    <text evidence="4">Belongs to the flavoredoxin family.</text>
</comment>
<evidence type="ECO:0000313" key="7">
    <source>
        <dbReference type="Proteomes" id="UP000469452"/>
    </source>
</evidence>
<dbReference type="Pfam" id="PF01613">
    <property type="entry name" value="Flavin_Reduct"/>
    <property type="match status" value="1"/>
</dbReference>
<comment type="cofactor">
    <cofactor evidence="1">
        <name>FMN</name>
        <dbReference type="ChEBI" id="CHEBI:58210"/>
    </cofactor>
</comment>
<evidence type="ECO:0000256" key="1">
    <source>
        <dbReference type="ARBA" id="ARBA00001917"/>
    </source>
</evidence>
<reference evidence="6 7" key="1">
    <citation type="submission" date="2019-06" db="EMBL/GenBank/DDBJ databases">
        <title>Genomics analysis of Aphanomyces spp. identifies a new class of oomycete effector associated with host adaptation.</title>
        <authorList>
            <person name="Gaulin E."/>
        </authorList>
    </citation>
    <scope>NUCLEOTIDE SEQUENCE [LARGE SCALE GENOMIC DNA]</scope>
    <source>
        <strain evidence="6 7">E</strain>
    </source>
</reference>
<dbReference type="InterPro" id="IPR012349">
    <property type="entry name" value="Split_barrel_FMN-bd"/>
</dbReference>
<gene>
    <name evidence="6" type="ORF">AaE_010963</name>
</gene>
<protein>
    <recommendedName>
        <fullName evidence="5">Flavin reductase like domain-containing protein</fullName>
    </recommendedName>
</protein>
<evidence type="ECO:0000313" key="6">
    <source>
        <dbReference type="EMBL" id="KAF0716936.1"/>
    </source>
</evidence>
<dbReference type="VEuPathDB" id="FungiDB:H257_04459"/>
<dbReference type="SUPFAM" id="SSF50475">
    <property type="entry name" value="FMN-binding split barrel"/>
    <property type="match status" value="1"/>
</dbReference>
<dbReference type="Proteomes" id="UP000469452">
    <property type="component" value="Unassembled WGS sequence"/>
</dbReference>
<dbReference type="InterPro" id="IPR002563">
    <property type="entry name" value="Flavin_Rdtase-like_dom"/>
</dbReference>
<dbReference type="SMART" id="SM00903">
    <property type="entry name" value="Flavin_Reduct"/>
    <property type="match status" value="1"/>
</dbReference>